<dbReference type="OrthoDB" id="9779865at2"/>
<evidence type="ECO:0000259" key="3">
    <source>
        <dbReference type="Pfam" id="PF11350"/>
    </source>
</evidence>
<dbReference type="Gene3D" id="3.40.390.10">
    <property type="entry name" value="Collagenase (Catalytic Domain)"/>
    <property type="match status" value="1"/>
</dbReference>
<dbReference type="Proteomes" id="UP000596145">
    <property type="component" value="Chromosome"/>
</dbReference>
<feature type="domain" description="DUF3152" evidence="3">
    <location>
        <begin position="84"/>
        <end position="290"/>
    </location>
</feature>
<dbReference type="AlphaFoldDB" id="A0A7T4EF84"/>
<gene>
    <name evidence="4" type="ORF">I6I10_12745</name>
</gene>
<sequence>MADRHSRDESLLVRFARQFGWRAYAIPVLIVLTLWVVVDIIASDPSEPTTTTSTSGVVTVEEGPTMAAPDPAKEDIAKLPGGTLPAGGAYTMQGEKTFRTVGSPQPKVGTGAEKTFSYIVQVENGVNTDGYGGDEAFAAMIDATLKNPKSWIHDEKFAFQHVGEGEEPDFTVQLTSVNTTHEGCGAEIGKETSCYTSIGNRVLINESRWVRGTSVFAGDIGSYRQYVVNHEIGHAIGFAEHMPCGIDSELAPIMMQQTLSLNNSEMFSISPDGPYPDDNKTCRYNPWPFPHA</sequence>
<name>A0A7T4EF84_9CORY</name>
<evidence type="ECO:0000313" key="5">
    <source>
        <dbReference type="Proteomes" id="UP000596145"/>
    </source>
</evidence>
<dbReference type="GeneID" id="92759430"/>
<keyword evidence="2" id="KW-1133">Transmembrane helix</keyword>
<keyword evidence="2" id="KW-0472">Membrane</keyword>
<organism evidence="4 5">
    <name type="scientific">Corynebacterium glucuronolyticum</name>
    <dbReference type="NCBI Taxonomy" id="39791"/>
    <lineage>
        <taxon>Bacteria</taxon>
        <taxon>Bacillati</taxon>
        <taxon>Actinomycetota</taxon>
        <taxon>Actinomycetes</taxon>
        <taxon>Mycobacteriales</taxon>
        <taxon>Corynebacteriaceae</taxon>
        <taxon>Corynebacterium</taxon>
    </lineage>
</organism>
<dbReference type="GO" id="GO:0008237">
    <property type="term" value="F:metallopeptidase activity"/>
    <property type="evidence" value="ECO:0007669"/>
    <property type="project" value="InterPro"/>
</dbReference>
<feature type="region of interest" description="Disordered" evidence="1">
    <location>
        <begin position="45"/>
        <end position="72"/>
    </location>
</feature>
<evidence type="ECO:0000256" key="2">
    <source>
        <dbReference type="SAM" id="Phobius"/>
    </source>
</evidence>
<feature type="transmembrane region" description="Helical" evidence="2">
    <location>
        <begin position="21"/>
        <end position="42"/>
    </location>
</feature>
<accession>A0A7T4EF84</accession>
<dbReference type="RefSeq" id="WP_084036912.1">
    <property type="nucleotide sequence ID" value="NZ_CP066007.1"/>
</dbReference>
<evidence type="ECO:0000313" key="4">
    <source>
        <dbReference type="EMBL" id="QQB46282.1"/>
    </source>
</evidence>
<dbReference type="InterPro" id="IPR022603">
    <property type="entry name" value="DUF3152"/>
</dbReference>
<reference evidence="4 5" key="1">
    <citation type="submission" date="2020-12" db="EMBL/GenBank/DDBJ databases">
        <title>FDA dAtabase for Regulatory Grade micrObial Sequences (FDA-ARGOS): Supporting development and validation of Infectious Disease Dx tests.</title>
        <authorList>
            <person name="Sproer C."/>
            <person name="Gronow S."/>
            <person name="Severitt S."/>
            <person name="Schroder I."/>
            <person name="Tallon L."/>
            <person name="Sadzewicz L."/>
            <person name="Zhao X."/>
            <person name="Boylan J."/>
            <person name="Ott S."/>
            <person name="Bowen H."/>
            <person name="Vavikolanu K."/>
            <person name="Mehta A."/>
            <person name="Aluvathingal J."/>
            <person name="Nadendla S."/>
            <person name="Lowell S."/>
            <person name="Myers T."/>
            <person name="Yan Y."/>
            <person name="Sichtig H."/>
        </authorList>
    </citation>
    <scope>NUCLEOTIDE SEQUENCE [LARGE SCALE GENOMIC DNA]</scope>
    <source>
        <strain evidence="4 5">FDAARGOS_1053</strain>
    </source>
</reference>
<proteinExistence type="predicted"/>
<dbReference type="EMBL" id="CP066007">
    <property type="protein sequence ID" value="QQB46282.1"/>
    <property type="molecule type" value="Genomic_DNA"/>
</dbReference>
<dbReference type="InterPro" id="IPR024079">
    <property type="entry name" value="MetalloPept_cat_dom_sf"/>
</dbReference>
<protein>
    <submittedName>
        <fullName evidence="4">DUF3152 domain-containing protein</fullName>
    </submittedName>
</protein>
<feature type="compositionally biased region" description="Low complexity" evidence="1">
    <location>
        <begin position="45"/>
        <end position="63"/>
    </location>
</feature>
<evidence type="ECO:0000256" key="1">
    <source>
        <dbReference type="SAM" id="MobiDB-lite"/>
    </source>
</evidence>
<keyword evidence="2" id="KW-0812">Transmembrane</keyword>
<dbReference type="Pfam" id="PF11350">
    <property type="entry name" value="DUF3152"/>
    <property type="match status" value="1"/>
</dbReference>
<dbReference type="SUPFAM" id="SSF55486">
    <property type="entry name" value="Metalloproteases ('zincins'), catalytic domain"/>
    <property type="match status" value="1"/>
</dbReference>